<organism evidence="2 3">
    <name type="scientific">Microthlaspi erraticum</name>
    <dbReference type="NCBI Taxonomy" id="1685480"/>
    <lineage>
        <taxon>Eukaryota</taxon>
        <taxon>Viridiplantae</taxon>
        <taxon>Streptophyta</taxon>
        <taxon>Embryophyta</taxon>
        <taxon>Tracheophyta</taxon>
        <taxon>Spermatophyta</taxon>
        <taxon>Magnoliopsida</taxon>
        <taxon>eudicotyledons</taxon>
        <taxon>Gunneridae</taxon>
        <taxon>Pentapetalae</taxon>
        <taxon>rosids</taxon>
        <taxon>malvids</taxon>
        <taxon>Brassicales</taxon>
        <taxon>Brassicaceae</taxon>
        <taxon>Coluteocarpeae</taxon>
        <taxon>Microthlaspi</taxon>
    </lineage>
</organism>
<gene>
    <name evidence="2" type="ORF">MERR_LOCUS76</name>
</gene>
<dbReference type="PANTHER" id="PTHR31672:SF13">
    <property type="entry name" value="F-BOX PROTEIN CPR30-LIKE"/>
    <property type="match status" value="1"/>
</dbReference>
<dbReference type="InterPro" id="IPR001810">
    <property type="entry name" value="F-box_dom"/>
</dbReference>
<comment type="caution">
    <text evidence="2">The sequence shown here is derived from an EMBL/GenBank/DDBJ whole genome shotgun (WGS) entry which is preliminary data.</text>
</comment>
<name>A0A6D2HCG7_9BRAS</name>
<evidence type="ECO:0000259" key="1">
    <source>
        <dbReference type="SMART" id="SM00256"/>
    </source>
</evidence>
<dbReference type="InterPro" id="IPR036047">
    <property type="entry name" value="F-box-like_dom_sf"/>
</dbReference>
<feature type="domain" description="F-box" evidence="1">
    <location>
        <begin position="7"/>
        <end position="47"/>
    </location>
</feature>
<reference evidence="2" key="1">
    <citation type="submission" date="2020-01" db="EMBL/GenBank/DDBJ databases">
        <authorList>
            <person name="Mishra B."/>
        </authorList>
    </citation>
    <scope>NUCLEOTIDE SEQUENCE [LARGE SCALE GENOMIC DNA]</scope>
</reference>
<dbReference type="OrthoDB" id="1091693at2759"/>
<dbReference type="InterPro" id="IPR017451">
    <property type="entry name" value="F-box-assoc_interact_dom"/>
</dbReference>
<dbReference type="AlphaFoldDB" id="A0A6D2HCG7"/>
<accession>A0A6D2HCG7</accession>
<keyword evidence="3" id="KW-1185">Reference proteome</keyword>
<dbReference type="Pfam" id="PF00646">
    <property type="entry name" value="F-box"/>
    <property type="match status" value="1"/>
</dbReference>
<dbReference type="SMART" id="SM00256">
    <property type="entry name" value="FBOX"/>
    <property type="match status" value="1"/>
</dbReference>
<dbReference type="NCBIfam" id="TIGR01640">
    <property type="entry name" value="F_box_assoc_1"/>
    <property type="match status" value="1"/>
</dbReference>
<evidence type="ECO:0000313" key="3">
    <source>
        <dbReference type="Proteomes" id="UP000467841"/>
    </source>
</evidence>
<proteinExistence type="predicted"/>
<dbReference type="SUPFAM" id="SSF81383">
    <property type="entry name" value="F-box domain"/>
    <property type="match status" value="1"/>
</dbReference>
<sequence length="238" mass="27507">MTRMCDLIEDLVVEILTRVPITSLKAVRSTCKSWDDLSKNFIFGKATSTQQFLGFLTMNSKVYSLRFELQGTGKYRKKGASIKQVAIPYQVEIAKVFHCDGLVLCVPKRKSRLMVWNPYLGQRRWLPQRTDILDNFALGYDNNHNYKILMFSESSYEIYDLSSSSWSVLHVSPDWIIKTDRLCVSLKGRAYFVAEGMIPNVKNFFVGFDFTRERFGQRLPLPFQYASVDTVMLSCARE</sequence>
<dbReference type="PANTHER" id="PTHR31672">
    <property type="entry name" value="BNACNNG10540D PROTEIN"/>
    <property type="match status" value="1"/>
</dbReference>
<dbReference type="EMBL" id="CACVBM020000011">
    <property type="protein sequence ID" value="CAA7012842.1"/>
    <property type="molecule type" value="Genomic_DNA"/>
</dbReference>
<protein>
    <recommendedName>
        <fullName evidence="1">F-box domain-containing protein</fullName>
    </recommendedName>
</protein>
<dbReference type="Proteomes" id="UP000467841">
    <property type="component" value="Unassembled WGS sequence"/>
</dbReference>
<dbReference type="Pfam" id="PF07734">
    <property type="entry name" value="FBA_1"/>
    <property type="match status" value="1"/>
</dbReference>
<evidence type="ECO:0000313" key="2">
    <source>
        <dbReference type="EMBL" id="CAA7012842.1"/>
    </source>
</evidence>
<dbReference type="InterPro" id="IPR006527">
    <property type="entry name" value="F-box-assoc_dom_typ1"/>
</dbReference>
<dbReference type="InterPro" id="IPR050796">
    <property type="entry name" value="SCF_F-box_component"/>
</dbReference>